<dbReference type="AlphaFoldDB" id="A0A1Y6FTG1"/>
<dbReference type="InterPro" id="IPR006311">
    <property type="entry name" value="TAT_signal"/>
</dbReference>
<dbReference type="GO" id="GO:0004560">
    <property type="term" value="F:alpha-L-fucosidase activity"/>
    <property type="evidence" value="ECO:0007669"/>
    <property type="project" value="InterPro"/>
</dbReference>
<dbReference type="RefSeq" id="WP_165760602.1">
    <property type="nucleotide sequence ID" value="NZ_FXWL01000002.1"/>
</dbReference>
<dbReference type="SUPFAM" id="SSF51445">
    <property type="entry name" value="(Trans)glycosidases"/>
    <property type="match status" value="1"/>
</dbReference>
<evidence type="ECO:0000313" key="3">
    <source>
        <dbReference type="EMBL" id="SMQ76172.1"/>
    </source>
</evidence>
<organism evidence="3 4">
    <name type="scientific">Sphingopyxis terrae subsp. ummariensis</name>
    <dbReference type="NCBI Taxonomy" id="429001"/>
    <lineage>
        <taxon>Bacteria</taxon>
        <taxon>Pseudomonadati</taxon>
        <taxon>Pseudomonadota</taxon>
        <taxon>Alphaproteobacteria</taxon>
        <taxon>Sphingomonadales</taxon>
        <taxon>Sphingomonadaceae</taxon>
        <taxon>Sphingopyxis</taxon>
    </lineage>
</organism>
<dbReference type="Gene3D" id="2.60.120.260">
    <property type="entry name" value="Galactose-binding domain-like"/>
    <property type="match status" value="1"/>
</dbReference>
<keyword evidence="4" id="KW-1185">Reference proteome</keyword>
<keyword evidence="1" id="KW-0732">Signal</keyword>
<protein>
    <submittedName>
        <fullName evidence="3">Alpha-L-fucosidase</fullName>
    </submittedName>
</protein>
<sequence>MELTRKDFLRGSAAIAAIGGLTAAVPGAASAAATVTGAGLGPQPRFPITGLPVLNPILRLYPEKSVFRSGDIRFGVGELEMMIPFLGTGEIVWSVNVSEAKRYRIALCYSTVNETQPVTISVNGQDVPFAAPRTKGYFIPHPEGPVDDPGDPDTDGFWRMREYYLFERKPVAGEVDLVRGVNVVKLKVTAPKGKEAFRLRSIELTPVDKVAEIEADLTRQRANRANTDWFANAGYGMWFHFLDLTTPRVGPRKSYEDAVNALDVPKLAKMVDDCGARYLIWTVNHGNPTCPAPIKAWERLHPGMTTKRDLIMELADELAKYNIELMLYQNCPGTGGLIQQHQRAIDTPTFSEVEYANQLIDVFNEFGARYGTKVKGWWLDSWFQTMESYPNLPNEAINRAIKSGNRNCMSSFNGWAFPNEVECQDYWCGEITDLPAKPFGARYLKDGPAAGLQAHSAIKLDAPWFHVTENMEMEPPLYSARELADYIAICQRDQAPVTLGVGIYQDGTIGPKSYAVLTELRGLIRKGKARR</sequence>
<dbReference type="EMBL" id="FXWL01000002">
    <property type="protein sequence ID" value="SMQ76172.1"/>
    <property type="molecule type" value="Genomic_DNA"/>
</dbReference>
<dbReference type="InterPro" id="IPR017853">
    <property type="entry name" value="GH"/>
</dbReference>
<gene>
    <name evidence="3" type="ORF">SAMN06295984_1617</name>
</gene>
<dbReference type="Pfam" id="PF01120">
    <property type="entry name" value="Alpha_L_fucos"/>
    <property type="match status" value="1"/>
</dbReference>
<proteinExistence type="predicted"/>
<feature type="domain" description="Glycoside hydrolase family 29 N-terminal" evidence="2">
    <location>
        <begin position="264"/>
        <end position="518"/>
    </location>
</feature>
<reference evidence="4" key="1">
    <citation type="submission" date="2017-04" db="EMBL/GenBank/DDBJ databases">
        <authorList>
            <person name="Varghese N."/>
            <person name="Submissions S."/>
        </authorList>
    </citation>
    <scope>NUCLEOTIDE SEQUENCE [LARGE SCALE GENOMIC DNA]</scope>
    <source>
        <strain evidence="4">UI2</strain>
    </source>
</reference>
<feature type="signal peptide" evidence="1">
    <location>
        <begin position="1"/>
        <end position="31"/>
    </location>
</feature>
<evidence type="ECO:0000313" key="4">
    <source>
        <dbReference type="Proteomes" id="UP000194469"/>
    </source>
</evidence>
<name>A0A1Y6FTG1_9SPHN</name>
<dbReference type="Gene3D" id="3.20.20.80">
    <property type="entry name" value="Glycosidases"/>
    <property type="match status" value="1"/>
</dbReference>
<dbReference type="InterPro" id="IPR057739">
    <property type="entry name" value="Glyco_hydro_29_N"/>
</dbReference>
<evidence type="ECO:0000256" key="1">
    <source>
        <dbReference type="SAM" id="SignalP"/>
    </source>
</evidence>
<dbReference type="Proteomes" id="UP000194469">
    <property type="component" value="Unassembled WGS sequence"/>
</dbReference>
<feature type="chain" id="PRO_5012012000" evidence="1">
    <location>
        <begin position="32"/>
        <end position="531"/>
    </location>
</feature>
<dbReference type="GeneID" id="303002471"/>
<dbReference type="PROSITE" id="PS51318">
    <property type="entry name" value="TAT"/>
    <property type="match status" value="1"/>
</dbReference>
<accession>A0A1Y6FTG1</accession>
<dbReference type="GO" id="GO:0005975">
    <property type="term" value="P:carbohydrate metabolic process"/>
    <property type="evidence" value="ECO:0007669"/>
    <property type="project" value="InterPro"/>
</dbReference>
<evidence type="ECO:0000259" key="2">
    <source>
        <dbReference type="Pfam" id="PF01120"/>
    </source>
</evidence>